<evidence type="ECO:0000313" key="9">
    <source>
        <dbReference type="Proteomes" id="UP001342314"/>
    </source>
</evidence>
<accession>A0AAV5GC03</accession>
<evidence type="ECO:0000313" key="8">
    <source>
        <dbReference type="EMBL" id="GJN87225.1"/>
    </source>
</evidence>
<dbReference type="Pfam" id="PF04189">
    <property type="entry name" value="Gcd10p"/>
    <property type="match status" value="1"/>
</dbReference>
<keyword evidence="4" id="KW-0819">tRNA processing</keyword>
<evidence type="ECO:0000256" key="7">
    <source>
        <dbReference type="SAM" id="MobiDB-lite"/>
    </source>
</evidence>
<feature type="compositionally biased region" description="Basic and acidic residues" evidence="7">
    <location>
        <begin position="481"/>
        <end position="508"/>
    </location>
</feature>
<dbReference type="AlphaFoldDB" id="A0AAV5GC03"/>
<evidence type="ECO:0000256" key="1">
    <source>
        <dbReference type="ARBA" id="ARBA00004123"/>
    </source>
</evidence>
<dbReference type="EMBL" id="BQKY01000001">
    <property type="protein sequence ID" value="GJN87225.1"/>
    <property type="molecule type" value="Genomic_DNA"/>
</dbReference>
<keyword evidence="5" id="KW-0539">Nucleus</keyword>
<feature type="region of interest" description="Disordered" evidence="7">
    <location>
        <begin position="316"/>
        <end position="335"/>
    </location>
</feature>
<dbReference type="GO" id="GO:0031515">
    <property type="term" value="C:tRNA (m1A) methyltransferase complex"/>
    <property type="evidence" value="ECO:0007669"/>
    <property type="project" value="InterPro"/>
</dbReference>
<dbReference type="PANTHER" id="PTHR12945:SF0">
    <property type="entry name" value="TRNA (ADENINE(58)-N(1))-METHYLTRANSFERASE NON-CATALYTIC SUBUNIT TRM6"/>
    <property type="match status" value="1"/>
</dbReference>
<feature type="region of interest" description="Disordered" evidence="7">
    <location>
        <begin position="1"/>
        <end position="26"/>
    </location>
</feature>
<sequence length="536" mass="57685">MADAAESTAPAPAPAASTSATPAPDAALDASSLAPVDDALLARTERAFVRDGDNVLLKLPSGILKPVKITPNGTVGLGKYGTFKGRELIGRPYGHTYEIGEDGKLSVLQATLNEIEETAANNEFITSAGAQTLSFVDIKALKESGLSGREIIQKQIEEHKSYELKTEYSKEKYLKRKEAKWIQLFTPLEPTVHELAQYHFEKQPSRTRELRPDTLANMLAMANVRPGSKLLVVEDLGGMIVAAAVERMGGEGRIMVINDADSPPDLHLLDSFNFSASALAPIASLHWAATSTTWTPPDLPLELADLDRSDAAAGVAQQLPPGTKAPKRNSRDVQKLRKRKAAFDKAKEARDEYFAGGFDGVIIASEYEPYSVVERLLPRIGGSAPIVIYSPHLPLLFNALQRFRSHPSLLAPTIHEPFLRRYQVLPGRTHPEMQGMASGGFVLNMVRVFENELANAAGVGGRGRAKRKAPAAQAQAQAGAEKGEGKGKGLEKEGKEDEPAAKKAKVDEEEKGAEEAAMEGEAMQVESVAATAEEAA</sequence>
<feature type="compositionally biased region" description="Low complexity" evidence="7">
    <location>
        <begin position="470"/>
        <end position="480"/>
    </location>
</feature>
<evidence type="ECO:0000256" key="2">
    <source>
        <dbReference type="ARBA" id="ARBA00008320"/>
    </source>
</evidence>
<proteinExistence type="inferred from homology"/>
<dbReference type="Gene3D" id="3.10.330.20">
    <property type="match status" value="1"/>
</dbReference>
<dbReference type="GO" id="GO:0005634">
    <property type="term" value="C:nucleus"/>
    <property type="evidence" value="ECO:0007669"/>
    <property type="project" value="UniProtKB-SubCell"/>
</dbReference>
<protein>
    <recommendedName>
        <fullName evidence="3">tRNA (adenine(58)-N(1))-methyltransferase non-catalytic subunit TRM6</fullName>
    </recommendedName>
    <alternativeName>
        <fullName evidence="6">tRNA(m1A58)-methyltransferase subunit TRM6</fullName>
    </alternativeName>
</protein>
<comment type="similarity">
    <text evidence="2">Belongs to the TRM6/GCD10 family.</text>
</comment>
<dbReference type="InterPro" id="IPR017423">
    <property type="entry name" value="TRM6"/>
</dbReference>
<evidence type="ECO:0000256" key="5">
    <source>
        <dbReference type="ARBA" id="ARBA00023242"/>
    </source>
</evidence>
<dbReference type="PANTHER" id="PTHR12945">
    <property type="entry name" value="TRANSLATION INITIATION FACTOR EIF3-RELATED"/>
    <property type="match status" value="1"/>
</dbReference>
<reference evidence="8 9" key="1">
    <citation type="submission" date="2021-12" db="EMBL/GenBank/DDBJ databases">
        <title>High titer production of polyol ester of fatty acids by Rhodotorula paludigena BS15 towards product separation-free biomass refinery.</title>
        <authorList>
            <person name="Mano J."/>
            <person name="Ono H."/>
            <person name="Tanaka T."/>
            <person name="Naito K."/>
            <person name="Sushida H."/>
            <person name="Ike M."/>
            <person name="Tokuyasu K."/>
            <person name="Kitaoka M."/>
        </authorList>
    </citation>
    <scope>NUCLEOTIDE SEQUENCE [LARGE SCALE GENOMIC DNA]</scope>
    <source>
        <strain evidence="8 9">BS15</strain>
    </source>
</reference>
<keyword evidence="9" id="KW-1185">Reference proteome</keyword>
<evidence type="ECO:0000256" key="4">
    <source>
        <dbReference type="ARBA" id="ARBA00022694"/>
    </source>
</evidence>
<comment type="subcellular location">
    <subcellularLocation>
        <location evidence="1">Nucleus</location>
    </subcellularLocation>
</comment>
<feature type="compositionally biased region" description="Acidic residues" evidence="7">
    <location>
        <begin position="509"/>
        <end position="518"/>
    </location>
</feature>
<evidence type="ECO:0000256" key="6">
    <source>
        <dbReference type="ARBA" id="ARBA00032319"/>
    </source>
</evidence>
<feature type="region of interest" description="Disordered" evidence="7">
    <location>
        <begin position="459"/>
        <end position="536"/>
    </location>
</feature>
<name>A0AAV5GC03_9BASI</name>
<gene>
    <name evidence="8" type="ORF">Rhopal_000170-T1</name>
</gene>
<dbReference type="Proteomes" id="UP001342314">
    <property type="component" value="Unassembled WGS sequence"/>
</dbReference>
<evidence type="ECO:0000256" key="3">
    <source>
        <dbReference type="ARBA" id="ARBA00021704"/>
    </source>
</evidence>
<organism evidence="8 9">
    <name type="scientific">Rhodotorula paludigena</name>
    <dbReference type="NCBI Taxonomy" id="86838"/>
    <lineage>
        <taxon>Eukaryota</taxon>
        <taxon>Fungi</taxon>
        <taxon>Dikarya</taxon>
        <taxon>Basidiomycota</taxon>
        <taxon>Pucciniomycotina</taxon>
        <taxon>Microbotryomycetes</taxon>
        <taxon>Sporidiobolales</taxon>
        <taxon>Sporidiobolaceae</taxon>
        <taxon>Rhodotorula</taxon>
    </lineage>
</organism>
<comment type="caution">
    <text evidence="8">The sequence shown here is derived from an EMBL/GenBank/DDBJ whole genome shotgun (WGS) entry which is preliminary data.</text>
</comment>
<dbReference type="GO" id="GO:0030488">
    <property type="term" value="P:tRNA methylation"/>
    <property type="evidence" value="ECO:0007669"/>
    <property type="project" value="InterPro"/>
</dbReference>